<gene>
    <name evidence="1" type="ORF">N0F65_005599</name>
</gene>
<organism evidence="1 2">
    <name type="scientific">Lagenidium giganteum</name>
    <dbReference type="NCBI Taxonomy" id="4803"/>
    <lineage>
        <taxon>Eukaryota</taxon>
        <taxon>Sar</taxon>
        <taxon>Stramenopiles</taxon>
        <taxon>Oomycota</taxon>
        <taxon>Peronosporomycetes</taxon>
        <taxon>Pythiales</taxon>
        <taxon>Pythiaceae</taxon>
    </lineage>
</organism>
<sequence>VGCGSDTDPLLVGVTTRKLLRVIDRDPSPLVSHMDTTFNLNHLVYPVFVCSVSDASRHFHLFIASQQTHVQYQQA</sequence>
<feature type="non-terminal residue" evidence="1">
    <location>
        <position position="1"/>
    </location>
</feature>
<protein>
    <submittedName>
        <fullName evidence="1">Uncharacterized protein</fullName>
    </submittedName>
</protein>
<evidence type="ECO:0000313" key="2">
    <source>
        <dbReference type="Proteomes" id="UP001146120"/>
    </source>
</evidence>
<reference evidence="1" key="1">
    <citation type="submission" date="2022-11" db="EMBL/GenBank/DDBJ databases">
        <authorList>
            <person name="Morgan W.R."/>
            <person name="Tartar A."/>
        </authorList>
    </citation>
    <scope>NUCLEOTIDE SEQUENCE</scope>
    <source>
        <strain evidence="1">ARSEF 373</strain>
    </source>
</reference>
<name>A0AAV2Z6U8_9STRA</name>
<proteinExistence type="predicted"/>
<reference evidence="1" key="2">
    <citation type="journal article" date="2023" name="Microbiol Resour">
        <title>Decontamination and Annotation of the Draft Genome Sequence of the Oomycete Lagenidium giganteum ARSEF 373.</title>
        <authorList>
            <person name="Morgan W.R."/>
            <person name="Tartar A."/>
        </authorList>
    </citation>
    <scope>NUCLEOTIDE SEQUENCE</scope>
    <source>
        <strain evidence="1">ARSEF 373</strain>
    </source>
</reference>
<keyword evidence="2" id="KW-1185">Reference proteome</keyword>
<evidence type="ECO:0000313" key="1">
    <source>
        <dbReference type="EMBL" id="DBA01480.1"/>
    </source>
</evidence>
<dbReference type="EMBL" id="DAKRPA010000047">
    <property type="protein sequence ID" value="DBA01480.1"/>
    <property type="molecule type" value="Genomic_DNA"/>
</dbReference>
<dbReference type="Proteomes" id="UP001146120">
    <property type="component" value="Unassembled WGS sequence"/>
</dbReference>
<accession>A0AAV2Z6U8</accession>
<dbReference type="AlphaFoldDB" id="A0AAV2Z6U8"/>
<feature type="non-terminal residue" evidence="1">
    <location>
        <position position="75"/>
    </location>
</feature>
<comment type="caution">
    <text evidence="1">The sequence shown here is derived from an EMBL/GenBank/DDBJ whole genome shotgun (WGS) entry which is preliminary data.</text>
</comment>